<dbReference type="GO" id="GO:0008270">
    <property type="term" value="F:zinc ion binding"/>
    <property type="evidence" value="ECO:0007669"/>
    <property type="project" value="UniProtKB-KW"/>
</dbReference>
<keyword evidence="4 8" id="KW-0863">Zinc-finger</keyword>
<dbReference type="InterPro" id="IPR011011">
    <property type="entry name" value="Znf_FYVE_PHD"/>
</dbReference>
<evidence type="ECO:0000256" key="4">
    <source>
        <dbReference type="ARBA" id="ARBA00022771"/>
    </source>
</evidence>
<reference evidence="11 12" key="1">
    <citation type="submission" date="2021-07" db="EMBL/GenBank/DDBJ databases">
        <authorList>
            <person name="Imarazene B."/>
            <person name="Zahm M."/>
            <person name="Klopp C."/>
            <person name="Cabau C."/>
            <person name="Beille S."/>
            <person name="Jouanno E."/>
            <person name="Castinel A."/>
            <person name="Lluch J."/>
            <person name="Gil L."/>
            <person name="Kuchtly C."/>
            <person name="Lopez Roques C."/>
            <person name="Donnadieu C."/>
            <person name="Parrinello H."/>
            <person name="Journot L."/>
            <person name="Du K."/>
            <person name="Schartl M."/>
            <person name="Retaux S."/>
            <person name="Guiguen Y."/>
        </authorList>
    </citation>
    <scope>NUCLEOTIDE SEQUENCE [LARGE SCALE GENOMIC DNA]</scope>
    <source>
        <strain evidence="11">Pach_M1</strain>
        <tissue evidence="11">Testis</tissue>
    </source>
</reference>
<keyword evidence="3" id="KW-0479">Metal-binding</keyword>
<evidence type="ECO:0000256" key="8">
    <source>
        <dbReference type="PROSITE-ProRule" id="PRU00146"/>
    </source>
</evidence>
<dbReference type="InterPro" id="IPR013083">
    <property type="entry name" value="Znf_RING/FYVE/PHD"/>
</dbReference>
<evidence type="ECO:0000313" key="12">
    <source>
        <dbReference type="Proteomes" id="UP000752171"/>
    </source>
</evidence>
<dbReference type="PROSITE" id="PS50600">
    <property type="entry name" value="ULP_PROTEASE"/>
    <property type="match status" value="1"/>
</dbReference>
<organism evidence="11 12">
    <name type="scientific">Astyanax mexicanus</name>
    <name type="common">Blind cave fish</name>
    <name type="synonym">Astyanax fasciatus mexicanus</name>
    <dbReference type="NCBI Taxonomy" id="7994"/>
    <lineage>
        <taxon>Eukaryota</taxon>
        <taxon>Metazoa</taxon>
        <taxon>Chordata</taxon>
        <taxon>Craniata</taxon>
        <taxon>Vertebrata</taxon>
        <taxon>Euteleostomi</taxon>
        <taxon>Actinopterygii</taxon>
        <taxon>Neopterygii</taxon>
        <taxon>Teleostei</taxon>
        <taxon>Ostariophysi</taxon>
        <taxon>Characiformes</taxon>
        <taxon>Characoidei</taxon>
        <taxon>Acestrorhamphidae</taxon>
        <taxon>Acestrorhamphinae</taxon>
        <taxon>Astyanax</taxon>
    </lineage>
</organism>
<keyword evidence="7" id="KW-0862">Zinc</keyword>
<evidence type="ECO:0000313" key="11">
    <source>
        <dbReference type="EMBL" id="KAG9272104.1"/>
    </source>
</evidence>
<dbReference type="GO" id="GO:0005634">
    <property type="term" value="C:nucleus"/>
    <property type="evidence" value="ECO:0007669"/>
    <property type="project" value="TreeGrafter"/>
</dbReference>
<comment type="caution">
    <text evidence="11">The sequence shown here is derived from an EMBL/GenBank/DDBJ whole genome shotgun (WGS) entry which is preliminary data.</text>
</comment>
<keyword evidence="2 11" id="KW-0645">Protease</keyword>
<evidence type="ECO:0000259" key="10">
    <source>
        <dbReference type="PROSITE" id="PS50600"/>
    </source>
</evidence>
<evidence type="ECO:0000256" key="5">
    <source>
        <dbReference type="ARBA" id="ARBA00022801"/>
    </source>
</evidence>
<gene>
    <name evidence="11" type="ORF">AMEX_G13054</name>
</gene>
<dbReference type="Proteomes" id="UP000752171">
    <property type="component" value="Unassembled WGS sequence"/>
</dbReference>
<dbReference type="InterPro" id="IPR003653">
    <property type="entry name" value="Peptidase_C48_C"/>
</dbReference>
<evidence type="ECO:0000256" key="1">
    <source>
        <dbReference type="ARBA" id="ARBA00005234"/>
    </source>
</evidence>
<dbReference type="GO" id="GO:0016926">
    <property type="term" value="P:protein desumoylation"/>
    <property type="evidence" value="ECO:0007669"/>
    <property type="project" value="TreeGrafter"/>
</dbReference>
<dbReference type="InterPro" id="IPR038765">
    <property type="entry name" value="Papain-like_cys_pep_sf"/>
</dbReference>
<keyword evidence="5" id="KW-0378">Hydrolase</keyword>
<dbReference type="PANTHER" id="PTHR12606">
    <property type="entry name" value="SENTRIN/SUMO-SPECIFIC PROTEASE"/>
    <property type="match status" value="1"/>
</dbReference>
<dbReference type="GO" id="GO:0006508">
    <property type="term" value="P:proteolysis"/>
    <property type="evidence" value="ECO:0007669"/>
    <property type="project" value="UniProtKB-KW"/>
</dbReference>
<protein>
    <submittedName>
        <fullName evidence="11">Sentrin-specific protease-like</fullName>
    </submittedName>
</protein>
<dbReference type="Pfam" id="PF00628">
    <property type="entry name" value="PHD"/>
    <property type="match status" value="1"/>
</dbReference>
<dbReference type="GO" id="GO:0016929">
    <property type="term" value="F:deSUMOylase activity"/>
    <property type="evidence" value="ECO:0007669"/>
    <property type="project" value="TreeGrafter"/>
</dbReference>
<evidence type="ECO:0000256" key="2">
    <source>
        <dbReference type="ARBA" id="ARBA00022670"/>
    </source>
</evidence>
<dbReference type="EMBL" id="JAICCE010000010">
    <property type="protein sequence ID" value="KAG9272104.1"/>
    <property type="molecule type" value="Genomic_DNA"/>
</dbReference>
<dbReference type="Gene3D" id="3.30.40.10">
    <property type="entry name" value="Zinc/RING finger domain, C3HC4 (zinc finger)"/>
    <property type="match status" value="1"/>
</dbReference>
<sequence>MSKIGPFKLFSMDFARLAPHRELESEVINAYIHTLVSKYNKSHESKAYLIDSFAMTNLWQGSCNILRKFDPSLYGILLGVINDRHHWTLAVIYPSEKRSVFLDPLGESKTNVTKCLETTRAFMRSKGCNVSRWTCGTVPHPLQRDSTSCGVFVCKFAEGMLEGEHFPFLNTEDAVRKIRKEIAVKLLQESEDLSDVCRFCGETTSHHAVETDLPSKWIACDGCDKWFHQSCVGNPPEEEEFFCQLCKH</sequence>
<evidence type="ECO:0000256" key="3">
    <source>
        <dbReference type="ARBA" id="ARBA00022723"/>
    </source>
</evidence>
<dbReference type="Gene3D" id="3.40.395.10">
    <property type="entry name" value="Adenoviral Proteinase, Chain A"/>
    <property type="match status" value="1"/>
</dbReference>
<dbReference type="AlphaFoldDB" id="A0A8T2LMJ8"/>
<dbReference type="PANTHER" id="PTHR12606:SF141">
    <property type="entry name" value="GH15225P-RELATED"/>
    <property type="match status" value="1"/>
</dbReference>
<evidence type="ECO:0000259" key="9">
    <source>
        <dbReference type="PROSITE" id="PS50016"/>
    </source>
</evidence>
<dbReference type="Pfam" id="PF02902">
    <property type="entry name" value="Peptidase_C48"/>
    <property type="match status" value="1"/>
</dbReference>
<proteinExistence type="inferred from homology"/>
<dbReference type="InterPro" id="IPR001965">
    <property type="entry name" value="Znf_PHD"/>
</dbReference>
<dbReference type="PROSITE" id="PS50016">
    <property type="entry name" value="ZF_PHD_2"/>
    <property type="match status" value="1"/>
</dbReference>
<evidence type="ECO:0000256" key="7">
    <source>
        <dbReference type="ARBA" id="ARBA00022833"/>
    </source>
</evidence>
<evidence type="ECO:0000256" key="6">
    <source>
        <dbReference type="ARBA" id="ARBA00022807"/>
    </source>
</evidence>
<dbReference type="SMART" id="SM00249">
    <property type="entry name" value="PHD"/>
    <property type="match status" value="1"/>
</dbReference>
<feature type="domain" description="Ubiquitin-like protease family profile" evidence="10">
    <location>
        <begin position="7"/>
        <end position="160"/>
    </location>
</feature>
<accession>A0A8T2LMJ8</accession>
<comment type="similarity">
    <text evidence="1">Belongs to the peptidase C48 family.</text>
</comment>
<dbReference type="SUPFAM" id="SSF57903">
    <property type="entry name" value="FYVE/PHD zinc finger"/>
    <property type="match status" value="1"/>
</dbReference>
<dbReference type="SUPFAM" id="SSF54001">
    <property type="entry name" value="Cysteine proteinases"/>
    <property type="match status" value="1"/>
</dbReference>
<feature type="domain" description="PHD-type" evidence="9">
    <location>
        <begin position="194"/>
        <end position="248"/>
    </location>
</feature>
<dbReference type="PROSITE" id="PS01359">
    <property type="entry name" value="ZF_PHD_1"/>
    <property type="match status" value="1"/>
</dbReference>
<dbReference type="InterPro" id="IPR019787">
    <property type="entry name" value="Znf_PHD-finger"/>
</dbReference>
<keyword evidence="6" id="KW-0788">Thiol protease</keyword>
<dbReference type="InterPro" id="IPR019786">
    <property type="entry name" value="Zinc_finger_PHD-type_CS"/>
</dbReference>
<name>A0A8T2LMJ8_ASTMX</name>